<keyword evidence="8" id="KW-0137">Centromere</keyword>
<dbReference type="Pfam" id="PF00856">
    <property type="entry name" value="SET"/>
    <property type="match status" value="1"/>
</dbReference>
<dbReference type="SMART" id="SM00468">
    <property type="entry name" value="PreSET"/>
    <property type="match status" value="1"/>
</dbReference>
<dbReference type="GO" id="GO:0046974">
    <property type="term" value="F:histone H3K9 methyltransferase activity"/>
    <property type="evidence" value="ECO:0007669"/>
    <property type="project" value="TreeGrafter"/>
</dbReference>
<evidence type="ECO:0000256" key="2">
    <source>
        <dbReference type="ARBA" id="ARBA00022454"/>
    </source>
</evidence>
<evidence type="ECO:0000256" key="1">
    <source>
        <dbReference type="ARBA" id="ARBA00004584"/>
    </source>
</evidence>
<dbReference type="InterPro" id="IPR046341">
    <property type="entry name" value="SET_dom_sf"/>
</dbReference>
<feature type="domain" description="Pre-SET" evidence="11">
    <location>
        <begin position="337"/>
        <end position="396"/>
    </location>
</feature>
<dbReference type="PROSITE" id="PS50013">
    <property type="entry name" value="CHROMO_2"/>
    <property type="match status" value="1"/>
</dbReference>
<evidence type="ECO:0000259" key="12">
    <source>
        <dbReference type="PROSITE" id="PS50868"/>
    </source>
</evidence>
<feature type="domain" description="Chromo" evidence="9">
    <location>
        <begin position="140"/>
        <end position="182"/>
    </location>
</feature>
<dbReference type="InterPro" id="IPR050973">
    <property type="entry name" value="H3K9_Histone-Lys_N-MTase"/>
</dbReference>
<reference evidence="13 14" key="1">
    <citation type="submission" date="2021-06" db="EMBL/GenBank/DDBJ databases">
        <title>Caerostris darwini draft genome.</title>
        <authorList>
            <person name="Kono N."/>
            <person name="Arakawa K."/>
        </authorList>
    </citation>
    <scope>NUCLEOTIDE SEQUENCE [LARGE SCALE GENOMIC DNA]</scope>
</reference>
<dbReference type="InterPro" id="IPR007728">
    <property type="entry name" value="Pre-SET_dom"/>
</dbReference>
<dbReference type="SMART" id="SM00317">
    <property type="entry name" value="SET"/>
    <property type="match status" value="1"/>
</dbReference>
<dbReference type="Gene3D" id="2.40.50.40">
    <property type="match status" value="1"/>
</dbReference>
<dbReference type="InterPro" id="IPR016197">
    <property type="entry name" value="Chromo-like_dom_sf"/>
</dbReference>
<dbReference type="SMART" id="SM00298">
    <property type="entry name" value="CHROMO"/>
    <property type="match status" value="1"/>
</dbReference>
<proteinExistence type="predicted"/>
<dbReference type="PANTHER" id="PTHR46223:SF4">
    <property type="entry name" value="HISTONE-LYSINE N-METHYLTRANSFERASE-RELATED"/>
    <property type="match status" value="1"/>
</dbReference>
<dbReference type="GO" id="GO:0032259">
    <property type="term" value="P:methylation"/>
    <property type="evidence" value="ECO:0007669"/>
    <property type="project" value="UniProtKB-KW"/>
</dbReference>
<dbReference type="CDD" id="cd10542">
    <property type="entry name" value="SET_SUV39H"/>
    <property type="match status" value="1"/>
</dbReference>
<dbReference type="InterPro" id="IPR003616">
    <property type="entry name" value="Post-SET_dom"/>
</dbReference>
<protein>
    <submittedName>
        <fullName evidence="13">Histone-lysine N-methyltransferase SUV39H2</fullName>
    </submittedName>
</protein>
<feature type="domain" description="Post-SET" evidence="12">
    <location>
        <begin position="534"/>
        <end position="550"/>
    </location>
</feature>
<keyword evidence="3" id="KW-0489">Methyltransferase</keyword>
<dbReference type="PROSITE" id="PS50868">
    <property type="entry name" value="POST_SET"/>
    <property type="match status" value="1"/>
</dbReference>
<accession>A0AAV4WQ19</accession>
<evidence type="ECO:0000259" key="11">
    <source>
        <dbReference type="PROSITE" id="PS50867"/>
    </source>
</evidence>
<organism evidence="13 14">
    <name type="scientific">Caerostris darwini</name>
    <dbReference type="NCBI Taxonomy" id="1538125"/>
    <lineage>
        <taxon>Eukaryota</taxon>
        <taxon>Metazoa</taxon>
        <taxon>Ecdysozoa</taxon>
        <taxon>Arthropoda</taxon>
        <taxon>Chelicerata</taxon>
        <taxon>Arachnida</taxon>
        <taxon>Araneae</taxon>
        <taxon>Araneomorphae</taxon>
        <taxon>Entelegynae</taxon>
        <taxon>Araneoidea</taxon>
        <taxon>Araneidae</taxon>
        <taxon>Caerostris</taxon>
    </lineage>
</organism>
<dbReference type="Pfam" id="PF05033">
    <property type="entry name" value="Pre-SET"/>
    <property type="match status" value="1"/>
</dbReference>
<dbReference type="SUPFAM" id="SSF54160">
    <property type="entry name" value="Chromo domain-like"/>
    <property type="match status" value="1"/>
</dbReference>
<evidence type="ECO:0000256" key="7">
    <source>
        <dbReference type="ARBA" id="ARBA00022833"/>
    </source>
</evidence>
<dbReference type="PROSITE" id="PS50280">
    <property type="entry name" value="SET"/>
    <property type="match status" value="1"/>
</dbReference>
<dbReference type="AlphaFoldDB" id="A0AAV4WQ19"/>
<evidence type="ECO:0000256" key="8">
    <source>
        <dbReference type="ARBA" id="ARBA00023328"/>
    </source>
</evidence>
<comment type="subcellular location">
    <subcellularLocation>
        <location evidence="1">Chromosome</location>
        <location evidence="1">Centromere</location>
    </subcellularLocation>
</comment>
<dbReference type="InterPro" id="IPR001214">
    <property type="entry name" value="SET_dom"/>
</dbReference>
<evidence type="ECO:0000259" key="10">
    <source>
        <dbReference type="PROSITE" id="PS50280"/>
    </source>
</evidence>
<evidence type="ECO:0000256" key="4">
    <source>
        <dbReference type="ARBA" id="ARBA00022679"/>
    </source>
</evidence>
<dbReference type="InterPro" id="IPR023780">
    <property type="entry name" value="Chromo_domain"/>
</dbReference>
<dbReference type="Proteomes" id="UP001054837">
    <property type="component" value="Unassembled WGS sequence"/>
</dbReference>
<dbReference type="GO" id="GO:0000775">
    <property type="term" value="C:chromosome, centromeric region"/>
    <property type="evidence" value="ECO:0007669"/>
    <property type="project" value="UniProtKB-SubCell"/>
</dbReference>
<gene>
    <name evidence="13" type="primary">suv39h2</name>
    <name evidence="13" type="ORF">CDAR_44891</name>
</gene>
<dbReference type="GO" id="GO:0008270">
    <property type="term" value="F:zinc ion binding"/>
    <property type="evidence" value="ECO:0007669"/>
    <property type="project" value="InterPro"/>
</dbReference>
<dbReference type="CDD" id="cd00024">
    <property type="entry name" value="CD_CSD"/>
    <property type="match status" value="1"/>
</dbReference>
<evidence type="ECO:0000256" key="6">
    <source>
        <dbReference type="ARBA" id="ARBA00022723"/>
    </source>
</evidence>
<name>A0AAV4WQ19_9ARAC</name>
<dbReference type="GO" id="GO:0005634">
    <property type="term" value="C:nucleus"/>
    <property type="evidence" value="ECO:0007669"/>
    <property type="project" value="InterPro"/>
</dbReference>
<dbReference type="PROSITE" id="PS50867">
    <property type="entry name" value="PRE_SET"/>
    <property type="match status" value="1"/>
</dbReference>
<sequence length="551" mass="63765">MNELIRKEQVSSADEENSVFKNAQSMSDLRRDVLSIISDGFDSDVFNFNWMEWYDNMKKETSPVSKINSENPIINTNLSVMCLQSCDELKRNCEKMGLKFVDCSDINTSKQCFVKCLSSLNGLTKECEKLNLNCYFKMSHKVDVILNHRVINGKTDYLVQWKNYNYNTWESDKHISGCQKLISYNKQLKGSSSQLTKVMFVHFLHDLVKRKSKPYDVATFIKLCSLIEKKDKQILIKDFETLNISTTQLREQVKKFFDISPIKLKKLRRDIWKIMQFGLKRKFVLITLKRYEKKINSDGAVQITIENNVDLEGPPNFKFLSNYIINKNIEIVEEPVTFCSCKNCHKSKDCCPIQLDGQWAYDRYGRVQLNPGRAIYECNSKCKCGISCYNRVVQHGQKVKVGIFKTSNGRGWGLKTLESIAKGQFVMEYLGEIITTEEAEKRDLSCDNNGCTYLFDLDFGTQNCKYTIDARHRGNASHFMNHSCDPNLQVFVVWIEMQVEDIPRLAFFAKKKINRGEELTFDYKMTKSSGINAESFKCLCNEKKCRGSLAK</sequence>
<evidence type="ECO:0000313" key="13">
    <source>
        <dbReference type="EMBL" id="GIY85011.1"/>
    </source>
</evidence>
<evidence type="ECO:0000259" key="9">
    <source>
        <dbReference type="PROSITE" id="PS50013"/>
    </source>
</evidence>
<keyword evidence="2" id="KW-0158">Chromosome</keyword>
<dbReference type="InterPro" id="IPR000953">
    <property type="entry name" value="Chromo/chromo_shadow_dom"/>
</dbReference>
<dbReference type="SUPFAM" id="SSF82199">
    <property type="entry name" value="SET domain"/>
    <property type="match status" value="1"/>
</dbReference>
<keyword evidence="5" id="KW-0949">S-adenosyl-L-methionine</keyword>
<evidence type="ECO:0000256" key="5">
    <source>
        <dbReference type="ARBA" id="ARBA00022691"/>
    </source>
</evidence>
<evidence type="ECO:0000313" key="14">
    <source>
        <dbReference type="Proteomes" id="UP001054837"/>
    </source>
</evidence>
<keyword evidence="7" id="KW-0862">Zinc</keyword>
<dbReference type="EMBL" id="BPLQ01014999">
    <property type="protein sequence ID" value="GIY85011.1"/>
    <property type="molecule type" value="Genomic_DNA"/>
</dbReference>
<comment type="caution">
    <text evidence="13">The sequence shown here is derived from an EMBL/GenBank/DDBJ whole genome shotgun (WGS) entry which is preliminary data.</text>
</comment>
<dbReference type="Pfam" id="PF00385">
    <property type="entry name" value="Chromo"/>
    <property type="match status" value="1"/>
</dbReference>
<evidence type="ECO:0000256" key="3">
    <source>
        <dbReference type="ARBA" id="ARBA00022603"/>
    </source>
</evidence>
<keyword evidence="4" id="KW-0808">Transferase</keyword>
<keyword evidence="14" id="KW-1185">Reference proteome</keyword>
<dbReference type="Gene3D" id="2.170.270.10">
    <property type="entry name" value="SET domain"/>
    <property type="match status" value="1"/>
</dbReference>
<keyword evidence="6" id="KW-0479">Metal-binding</keyword>
<dbReference type="PANTHER" id="PTHR46223">
    <property type="entry name" value="HISTONE-LYSINE N-METHYLTRANSFERASE SUV39H"/>
    <property type="match status" value="1"/>
</dbReference>
<feature type="domain" description="SET" evidence="10">
    <location>
        <begin position="399"/>
        <end position="524"/>
    </location>
</feature>